<dbReference type="Proteomes" id="UP000632766">
    <property type="component" value="Unassembled WGS sequence"/>
</dbReference>
<gene>
    <name evidence="2" type="ORF">I8748_29710</name>
</gene>
<dbReference type="RefSeq" id="WP_198128042.1">
    <property type="nucleotide sequence ID" value="NZ_JAECZC010000086.1"/>
</dbReference>
<protein>
    <submittedName>
        <fullName evidence="2">Uncharacterized protein</fullName>
    </submittedName>
</protein>
<feature type="transmembrane region" description="Helical" evidence="1">
    <location>
        <begin position="54"/>
        <end position="75"/>
    </location>
</feature>
<organism evidence="2 3">
    <name type="scientific">Amazonocrinis nigriterrae CENA67</name>
    <dbReference type="NCBI Taxonomy" id="2794033"/>
    <lineage>
        <taxon>Bacteria</taxon>
        <taxon>Bacillati</taxon>
        <taxon>Cyanobacteriota</taxon>
        <taxon>Cyanophyceae</taxon>
        <taxon>Nostocales</taxon>
        <taxon>Nostocaceae</taxon>
        <taxon>Amazonocrinis</taxon>
        <taxon>Amazonocrinis nigriterrae</taxon>
    </lineage>
</organism>
<evidence type="ECO:0000256" key="1">
    <source>
        <dbReference type="SAM" id="Phobius"/>
    </source>
</evidence>
<proteinExistence type="predicted"/>
<dbReference type="AlphaFoldDB" id="A0A8J7HZ29"/>
<dbReference type="EMBL" id="JAECZC010000086">
    <property type="protein sequence ID" value="MBH8566285.1"/>
    <property type="molecule type" value="Genomic_DNA"/>
</dbReference>
<comment type="caution">
    <text evidence="2">The sequence shown here is derived from an EMBL/GenBank/DDBJ whole genome shotgun (WGS) entry which is preliminary data.</text>
</comment>
<sequence>MKNSLKDDRNVLFNWTCKGLKYYLLILLGFAIAVIVSHVFGAVSLVGILLSASVWLWFLRIAVFLFCLFAIAMMIESWG</sequence>
<keyword evidence="1" id="KW-1133">Transmembrane helix</keyword>
<evidence type="ECO:0000313" key="3">
    <source>
        <dbReference type="Proteomes" id="UP000632766"/>
    </source>
</evidence>
<evidence type="ECO:0000313" key="2">
    <source>
        <dbReference type="EMBL" id="MBH8566285.1"/>
    </source>
</evidence>
<reference evidence="2 3" key="1">
    <citation type="journal article" date="2021" name="Int. J. Syst. Evol. Microbiol.">
        <title>Amazonocrinis nigriterrae gen. nov., sp. nov., Atlanticothrix silvestris gen. nov., sp. nov. and Dendronalium phyllosphericum gen. nov., sp. nov., nostocacean cyanobacteria from Brazilian environments.</title>
        <authorList>
            <person name="Alvarenga D.O."/>
            <person name="Andreote A.P.D."/>
            <person name="Branco L.H.Z."/>
            <person name="Delbaje E."/>
            <person name="Cruz R.B."/>
            <person name="Varani A.M."/>
            <person name="Fiore M.F."/>
        </authorList>
    </citation>
    <scope>NUCLEOTIDE SEQUENCE [LARGE SCALE GENOMIC DNA]</scope>
    <source>
        <strain evidence="2 3">CENA67</strain>
    </source>
</reference>
<keyword evidence="1" id="KW-0472">Membrane</keyword>
<keyword evidence="3" id="KW-1185">Reference proteome</keyword>
<accession>A0A8J7HZ29</accession>
<feature type="transmembrane region" description="Helical" evidence="1">
    <location>
        <begin position="20"/>
        <end position="48"/>
    </location>
</feature>
<keyword evidence="1" id="KW-0812">Transmembrane</keyword>
<name>A0A8J7HZ29_9NOST</name>